<dbReference type="Pfam" id="PF05183">
    <property type="entry name" value="RdRP"/>
    <property type="match status" value="1"/>
</dbReference>
<dbReference type="PANTHER" id="PTHR23079">
    <property type="entry name" value="RNA-DEPENDENT RNA POLYMERASE"/>
    <property type="match status" value="1"/>
</dbReference>
<keyword evidence="1" id="KW-0548">Nucleotidyltransferase</keyword>
<dbReference type="GO" id="GO:0031380">
    <property type="term" value="C:nuclear RNA-directed RNA polymerase complex"/>
    <property type="evidence" value="ECO:0007669"/>
    <property type="project" value="TreeGrafter"/>
</dbReference>
<comment type="catalytic activity">
    <reaction evidence="1">
        <text>RNA(n) + a ribonucleoside 5'-triphosphate = RNA(n+1) + diphosphate</text>
        <dbReference type="Rhea" id="RHEA:21248"/>
        <dbReference type="Rhea" id="RHEA-COMP:14527"/>
        <dbReference type="Rhea" id="RHEA-COMP:17342"/>
        <dbReference type="ChEBI" id="CHEBI:33019"/>
        <dbReference type="ChEBI" id="CHEBI:61557"/>
        <dbReference type="ChEBI" id="CHEBI:140395"/>
        <dbReference type="EC" id="2.7.7.48"/>
    </reaction>
</comment>
<feature type="domain" description="RDRP core" evidence="2">
    <location>
        <begin position="425"/>
        <end position="1023"/>
    </location>
</feature>
<evidence type="ECO:0000313" key="4">
    <source>
        <dbReference type="EMBL" id="ESZ89982.1"/>
    </source>
</evidence>
<dbReference type="HOGENOM" id="CLU_001366_2_0_1"/>
<dbReference type="OrthoDB" id="6513042at2759"/>
<feature type="domain" description="RdRP-like PH" evidence="3">
    <location>
        <begin position="125"/>
        <end position="297"/>
    </location>
</feature>
<keyword evidence="1" id="KW-0694">RNA-binding</keyword>
<keyword evidence="1" id="KW-0808">Transferase</keyword>
<dbReference type="Pfam" id="PF25358">
    <property type="entry name" value="PH_fung_RdRP"/>
    <property type="match status" value="1"/>
</dbReference>
<dbReference type="EC" id="2.7.7.48" evidence="1"/>
<dbReference type="EMBL" id="AYSA01000723">
    <property type="protein sequence ID" value="ESZ89982.1"/>
    <property type="molecule type" value="Genomic_DNA"/>
</dbReference>
<dbReference type="GO" id="GO:0030422">
    <property type="term" value="P:siRNA processing"/>
    <property type="evidence" value="ECO:0007669"/>
    <property type="project" value="TreeGrafter"/>
</dbReference>
<keyword evidence="1" id="KW-0696">RNA-directed RNA polymerase</keyword>
<proteinExistence type="inferred from homology"/>
<dbReference type="GO" id="GO:0003723">
    <property type="term" value="F:RNA binding"/>
    <property type="evidence" value="ECO:0007669"/>
    <property type="project" value="UniProtKB-KW"/>
</dbReference>
<dbReference type="GO" id="GO:0003968">
    <property type="term" value="F:RNA-directed RNA polymerase activity"/>
    <property type="evidence" value="ECO:0007669"/>
    <property type="project" value="UniProtKB-KW"/>
</dbReference>
<dbReference type="InterPro" id="IPR007855">
    <property type="entry name" value="RDRP"/>
</dbReference>
<gene>
    <name evidence="4" type="ORF">SBOR_9633</name>
</gene>
<dbReference type="Proteomes" id="UP000019487">
    <property type="component" value="Unassembled WGS sequence"/>
</dbReference>
<evidence type="ECO:0000256" key="1">
    <source>
        <dbReference type="RuleBase" id="RU363098"/>
    </source>
</evidence>
<dbReference type="PANTHER" id="PTHR23079:SF17">
    <property type="entry name" value="RNA-DEPENDENT RNA POLYMERASE"/>
    <property type="match status" value="1"/>
</dbReference>
<protein>
    <recommendedName>
        <fullName evidence="1">RNA-dependent RNA polymerase</fullName>
        <ecNumber evidence="1">2.7.7.48</ecNumber>
    </recommendedName>
</protein>
<dbReference type="AlphaFoldDB" id="W9BZH9"/>
<comment type="caution">
    <text evidence="4">The sequence shown here is derived from an EMBL/GenBank/DDBJ whole genome shotgun (WGS) entry which is preliminary data.</text>
</comment>
<keyword evidence="5" id="KW-1185">Reference proteome</keyword>
<organism evidence="4 5">
    <name type="scientific">Sclerotinia borealis (strain F-4128)</name>
    <dbReference type="NCBI Taxonomy" id="1432307"/>
    <lineage>
        <taxon>Eukaryota</taxon>
        <taxon>Fungi</taxon>
        <taxon>Dikarya</taxon>
        <taxon>Ascomycota</taxon>
        <taxon>Pezizomycotina</taxon>
        <taxon>Leotiomycetes</taxon>
        <taxon>Helotiales</taxon>
        <taxon>Sclerotiniaceae</taxon>
        <taxon>Sclerotinia</taxon>
    </lineage>
</organism>
<evidence type="ECO:0000313" key="5">
    <source>
        <dbReference type="Proteomes" id="UP000019487"/>
    </source>
</evidence>
<dbReference type="STRING" id="1432307.W9BZH9"/>
<evidence type="ECO:0000259" key="2">
    <source>
        <dbReference type="Pfam" id="PF05183"/>
    </source>
</evidence>
<comment type="similarity">
    <text evidence="1">Belongs to the RdRP family.</text>
</comment>
<accession>W9BZH9</accession>
<evidence type="ECO:0000259" key="3">
    <source>
        <dbReference type="Pfam" id="PF25358"/>
    </source>
</evidence>
<reference evidence="4 5" key="1">
    <citation type="journal article" date="2014" name="Genome Announc.">
        <title>Draft genome sequence of Sclerotinia borealis, a psychrophilic plant pathogenic fungus.</title>
        <authorList>
            <person name="Mardanov A.V."/>
            <person name="Beletsky A.V."/>
            <person name="Kadnikov V.V."/>
            <person name="Ignatov A.N."/>
            <person name="Ravin N.V."/>
        </authorList>
    </citation>
    <scope>NUCLEOTIDE SEQUENCE [LARGE SCALE GENOMIC DNA]</scope>
    <source>
        <strain evidence="5">F-4157</strain>
    </source>
</reference>
<sequence>MEIHVTNVPVHTGEHDLRKFLKPKIDKLAIHSFHCHTARGKDFAKLTFRSTTDGEKFLRHFGERRPNNKQRKSIGPPKLNFHSRPIYCELSKWPANLHLLRCLEREEKERIENSVLQYGPPLANTSFECTSVICGTWNYVQEDLVFMPELTWQSNVTVHFKEKAMILILDNGLRMVIRYDTIELLTTDDGHHSAITATLRQPPHFFRDPPKVDVLYEITQLLNNVDLRRKPISNNHPTKRSRVAGFDEKHKEIAGSSLVYRCTLRGFTPEIEEKLESLKDARGVPPMIHHSVAITQPIESHDTGLKRLHEALGSFNNSLPFPLTFQVRKLAQNGFLPPRQIIDLLPTFISMFERSTLPICVAAMRRLFNQLPYPGPDVKAEAFDKKAIAELLANNEKLSTQEALYAEGFGGTASQNTALVHRITITPAGVYLDGPETESNNRILRKYAGSHGYFVRVNFCDEDGGRIQYASNVSNDEIFDVVFKNILRNGFSIANQKYEYLGSSHSSLRTQSCWFVAPFFNDKGYHDAQHIIHDLGDFTSIRSPAKCAARIGQAFSDTPNAITLDKNVKVENICDVERNGRVFSDGVGTMSESLMHKIWETLPNKNLVKPTCFQIRYRGAKGMISLDTRLQGDCLQLRESMIKFDGSLSDDLEICGGAYKPLPMYLNRQFIKIFEDLGVEPEYFMRLQAKEVSRLRAITANAYNASTFLQRKKVGDVVLLPYLIDHCSALDLDFRNDVFLRDVLEMAVLIELRTLKHKARIPVEKGYHLHGIMDETGILKEGEIYCCWLEDGKPTTLVRSDVVITRAPALHPGDVQLVNAVDVPSNSPLKRLYNCICFSQKGARDLPSQLSGGDLDGDLYYVMFDPDMKLKKTVTPADYPRLPPLDIGRIVTQQDMADFFLTFMKTDQLGVISNRHQVYADQNVNGTECSECLKLAELCSTAVDYSKTGIPADINHPSVPRSTLWRPDFMAPGPHIKISNRPTDRLEFSQEYAPVEAMDEEDEVSNIKYYESHKVCGKLYRAIDERQVFEDVKKLNTQANDSPDVIQHLWEFVKSRSQGILWQHLRNTALEIQEIYENNMLDIMHEYSEHPSRPISEREVFVGNILGKVGSVSKKQRDLCTSMKEKYDDLAAFIINCIIKDKDEYSEEALERSIACFAISLDERKPKTFRDEPSRSFRYLAAGVCLREMERVPGLLNHW</sequence>
<dbReference type="InterPro" id="IPR057503">
    <property type="entry name" value="PH_RdRP"/>
</dbReference>
<dbReference type="InterPro" id="IPR057596">
    <property type="entry name" value="RDRP_core"/>
</dbReference>
<name>W9BZH9_SCLBF</name>